<dbReference type="CDD" id="cd15798">
    <property type="entry name" value="PMEI-like_3"/>
    <property type="match status" value="1"/>
</dbReference>
<sequence>MATNLVCSLLLLFFTLVLSVLSPARSATGSSPSTTLIDWWCDHTPYPVQCKSSLQNVQPTILPRRRSQFRKMAIDAAMKWALQAQSHNKWLGSKCRNHKERVAWADCMMLYQSTIAQLNHTTEPGTNATPFDIQTWLSTALTNHDTCRAGFNELGVSDYVLPLMSNNNNVSKLISNALAINNATLTPQTNS</sequence>
<dbReference type="GO" id="GO:0004857">
    <property type="term" value="F:enzyme inhibitor activity"/>
    <property type="evidence" value="ECO:0007669"/>
    <property type="project" value="InterPro"/>
</dbReference>
<dbReference type="InterPro" id="IPR006501">
    <property type="entry name" value="Pectinesterase_inhib_dom"/>
</dbReference>
<evidence type="ECO:0000313" key="5">
    <source>
        <dbReference type="EMBL" id="PKI65756.1"/>
    </source>
</evidence>
<dbReference type="SMART" id="SM00856">
    <property type="entry name" value="PMEI"/>
    <property type="match status" value="1"/>
</dbReference>
<dbReference type="STRING" id="22663.A0A2I0KDC5"/>
<dbReference type="InterPro" id="IPR051955">
    <property type="entry name" value="PME_Inhibitor"/>
</dbReference>
<protein>
    <recommendedName>
        <fullName evidence="4">Pectinesterase inhibitor domain-containing protein</fullName>
    </recommendedName>
</protein>
<feature type="domain" description="Pectinesterase inhibitor" evidence="4">
    <location>
        <begin position="32"/>
        <end position="180"/>
    </location>
</feature>
<feature type="signal peptide" evidence="3">
    <location>
        <begin position="1"/>
        <end position="19"/>
    </location>
</feature>
<feature type="chain" id="PRO_5014118108" description="Pectinesterase inhibitor domain-containing protein" evidence="3">
    <location>
        <begin position="20"/>
        <end position="191"/>
    </location>
</feature>
<feature type="non-terminal residue" evidence="5">
    <location>
        <position position="191"/>
    </location>
</feature>
<evidence type="ECO:0000259" key="4">
    <source>
        <dbReference type="SMART" id="SM00856"/>
    </source>
</evidence>
<keyword evidence="6" id="KW-1185">Reference proteome</keyword>
<dbReference type="EMBL" id="PGOL01000729">
    <property type="protein sequence ID" value="PKI65756.1"/>
    <property type="molecule type" value="Genomic_DNA"/>
</dbReference>
<dbReference type="Proteomes" id="UP000233551">
    <property type="component" value="Unassembled WGS sequence"/>
</dbReference>
<dbReference type="Gene3D" id="1.20.140.40">
    <property type="entry name" value="Invertase/pectin methylesterase inhibitor family protein"/>
    <property type="match status" value="1"/>
</dbReference>
<dbReference type="NCBIfam" id="TIGR01614">
    <property type="entry name" value="PME_inhib"/>
    <property type="match status" value="1"/>
</dbReference>
<accession>A0A2I0KDC5</accession>
<name>A0A2I0KDC5_PUNGR</name>
<evidence type="ECO:0000313" key="6">
    <source>
        <dbReference type="Proteomes" id="UP000233551"/>
    </source>
</evidence>
<comment type="caution">
    <text evidence="5">The sequence shown here is derived from an EMBL/GenBank/DDBJ whole genome shotgun (WGS) entry which is preliminary data.</text>
</comment>
<organism evidence="5 6">
    <name type="scientific">Punica granatum</name>
    <name type="common">Pomegranate</name>
    <dbReference type="NCBI Taxonomy" id="22663"/>
    <lineage>
        <taxon>Eukaryota</taxon>
        <taxon>Viridiplantae</taxon>
        <taxon>Streptophyta</taxon>
        <taxon>Embryophyta</taxon>
        <taxon>Tracheophyta</taxon>
        <taxon>Spermatophyta</taxon>
        <taxon>Magnoliopsida</taxon>
        <taxon>eudicotyledons</taxon>
        <taxon>Gunneridae</taxon>
        <taxon>Pentapetalae</taxon>
        <taxon>rosids</taxon>
        <taxon>malvids</taxon>
        <taxon>Myrtales</taxon>
        <taxon>Lythraceae</taxon>
        <taxon>Punica</taxon>
    </lineage>
</organism>
<keyword evidence="1 3" id="KW-0732">Signal</keyword>
<evidence type="ECO:0000256" key="1">
    <source>
        <dbReference type="ARBA" id="ARBA00022729"/>
    </source>
</evidence>
<dbReference type="PANTHER" id="PTHR31080">
    <property type="entry name" value="PECTINESTERASE INHIBITOR-LIKE"/>
    <property type="match status" value="1"/>
</dbReference>
<comment type="similarity">
    <text evidence="2">Belongs to the PMEI family.</text>
</comment>
<dbReference type="SUPFAM" id="SSF101148">
    <property type="entry name" value="Plant invertase/pectin methylesterase inhibitor"/>
    <property type="match status" value="1"/>
</dbReference>
<gene>
    <name evidence="5" type="ORF">CRG98_013828</name>
</gene>
<evidence type="ECO:0000256" key="3">
    <source>
        <dbReference type="SAM" id="SignalP"/>
    </source>
</evidence>
<evidence type="ECO:0000256" key="2">
    <source>
        <dbReference type="ARBA" id="ARBA00038471"/>
    </source>
</evidence>
<proteinExistence type="inferred from homology"/>
<dbReference type="PANTHER" id="PTHR31080:SF296">
    <property type="entry name" value="OS05G0360900 PROTEIN"/>
    <property type="match status" value="1"/>
</dbReference>
<dbReference type="InterPro" id="IPR035513">
    <property type="entry name" value="Invertase/methylesterase_inhib"/>
</dbReference>
<dbReference type="AlphaFoldDB" id="A0A2I0KDC5"/>
<reference evidence="5 6" key="1">
    <citation type="submission" date="2017-11" db="EMBL/GenBank/DDBJ databases">
        <title>De-novo sequencing of pomegranate (Punica granatum L.) genome.</title>
        <authorList>
            <person name="Akparov Z."/>
            <person name="Amiraslanov A."/>
            <person name="Hajiyeva S."/>
            <person name="Abbasov M."/>
            <person name="Kaur K."/>
            <person name="Hamwieh A."/>
            <person name="Solovyev V."/>
            <person name="Salamov A."/>
            <person name="Braich B."/>
            <person name="Kosarev P."/>
            <person name="Mahmoud A."/>
            <person name="Hajiyev E."/>
            <person name="Babayeva S."/>
            <person name="Izzatullayeva V."/>
            <person name="Mammadov A."/>
            <person name="Mammadov A."/>
            <person name="Sharifova S."/>
            <person name="Ojaghi J."/>
            <person name="Eynullazada K."/>
            <person name="Bayramov B."/>
            <person name="Abdulazimova A."/>
            <person name="Shahmuradov I."/>
        </authorList>
    </citation>
    <scope>NUCLEOTIDE SEQUENCE [LARGE SCALE GENOMIC DNA]</scope>
    <source>
        <strain evidence="6">cv. AG2017</strain>
        <tissue evidence="5">Leaf</tissue>
    </source>
</reference>
<dbReference type="Pfam" id="PF04043">
    <property type="entry name" value="PMEI"/>
    <property type="match status" value="1"/>
</dbReference>